<gene>
    <name evidence="1" type="primary">sseJ_1</name>
    <name evidence="1" type="ORF">NCTC6754_05812</name>
</gene>
<reference evidence="1 2" key="1">
    <citation type="submission" date="2018-12" db="EMBL/GenBank/DDBJ databases">
        <authorList>
            <consortium name="Pathogen Informatics"/>
        </authorList>
    </citation>
    <scope>NUCLEOTIDE SEQUENCE [LARGE SCALE GENOMIC DNA]</scope>
    <source>
        <strain evidence="1 2">NCTC6754</strain>
    </source>
</reference>
<dbReference type="EMBL" id="LR134190">
    <property type="protein sequence ID" value="VEB59221.1"/>
    <property type="molecule type" value="Genomic_DNA"/>
</dbReference>
<evidence type="ECO:0000313" key="1">
    <source>
        <dbReference type="EMBL" id="VEB59221.1"/>
    </source>
</evidence>
<evidence type="ECO:0000313" key="2">
    <source>
        <dbReference type="Proteomes" id="UP000269208"/>
    </source>
</evidence>
<organism evidence="1 2">
    <name type="scientific">Salmonella enterica I</name>
    <dbReference type="NCBI Taxonomy" id="59201"/>
    <lineage>
        <taxon>Bacteria</taxon>
        <taxon>Pseudomonadati</taxon>
        <taxon>Pseudomonadota</taxon>
        <taxon>Gammaproteobacteria</taxon>
        <taxon>Enterobacterales</taxon>
        <taxon>Enterobacteriaceae</taxon>
        <taxon>Salmonella</taxon>
    </lineage>
</organism>
<dbReference type="GO" id="GO:0016787">
    <property type="term" value="F:hydrolase activity"/>
    <property type="evidence" value="ECO:0007669"/>
    <property type="project" value="UniProtKB-KW"/>
</dbReference>
<proteinExistence type="predicted"/>
<protein>
    <submittedName>
        <fullName evidence="1">Pathogenicity island 2 effector protein SseJ</fullName>
        <ecNumber evidence="1">3.-.-.-</ecNumber>
    </submittedName>
</protein>
<name>A0A447U2X8_SALET</name>
<keyword evidence="1" id="KW-0378">Hydrolase</keyword>
<dbReference type="Proteomes" id="UP000269208">
    <property type="component" value="Chromosome"/>
</dbReference>
<sequence>MFLVMGIPDLSLTPYGKHSDEKRKLKDESIAHNALLKTNVEELKRKKYPQHKNMLLRDCRCILR</sequence>
<accession>A0A447U2X8</accession>
<dbReference type="AlphaFoldDB" id="A0A447U2X8"/>
<dbReference type="EC" id="3.-.-.-" evidence="1"/>